<dbReference type="AlphaFoldDB" id="A0A915JX50"/>
<dbReference type="Proteomes" id="UP000887565">
    <property type="component" value="Unplaced"/>
</dbReference>
<keyword evidence="2" id="KW-1185">Reference proteome</keyword>
<sequence length="76" mass="7868">MDATSSECQERARLHQPQSSNERYSLQESGAVLKASRNTSEEQERTSAKEAVVGGGAAAVEEGAGAIDFGLVTAAA</sequence>
<feature type="region of interest" description="Disordered" evidence="1">
    <location>
        <begin position="1"/>
        <end position="53"/>
    </location>
</feature>
<feature type="compositionally biased region" description="Polar residues" evidence="1">
    <location>
        <begin position="16"/>
        <end position="28"/>
    </location>
</feature>
<evidence type="ECO:0000313" key="3">
    <source>
        <dbReference type="WBParaSite" id="nRc.2.0.1.t30663-RA"/>
    </source>
</evidence>
<accession>A0A915JX50</accession>
<dbReference type="WBParaSite" id="nRc.2.0.1.t30663-RA">
    <property type="protein sequence ID" value="nRc.2.0.1.t30663-RA"/>
    <property type="gene ID" value="nRc.2.0.1.g30663"/>
</dbReference>
<proteinExistence type="predicted"/>
<reference evidence="3" key="1">
    <citation type="submission" date="2022-11" db="UniProtKB">
        <authorList>
            <consortium name="WormBaseParasite"/>
        </authorList>
    </citation>
    <scope>IDENTIFICATION</scope>
</reference>
<organism evidence="2 3">
    <name type="scientific">Romanomermis culicivorax</name>
    <name type="common">Nematode worm</name>
    <dbReference type="NCBI Taxonomy" id="13658"/>
    <lineage>
        <taxon>Eukaryota</taxon>
        <taxon>Metazoa</taxon>
        <taxon>Ecdysozoa</taxon>
        <taxon>Nematoda</taxon>
        <taxon>Enoplea</taxon>
        <taxon>Dorylaimia</taxon>
        <taxon>Mermithida</taxon>
        <taxon>Mermithoidea</taxon>
        <taxon>Mermithidae</taxon>
        <taxon>Romanomermis</taxon>
    </lineage>
</organism>
<protein>
    <submittedName>
        <fullName evidence="3">Uncharacterized protein</fullName>
    </submittedName>
</protein>
<name>A0A915JX50_ROMCU</name>
<evidence type="ECO:0000313" key="2">
    <source>
        <dbReference type="Proteomes" id="UP000887565"/>
    </source>
</evidence>
<evidence type="ECO:0000256" key="1">
    <source>
        <dbReference type="SAM" id="MobiDB-lite"/>
    </source>
</evidence>
<feature type="compositionally biased region" description="Basic and acidic residues" evidence="1">
    <location>
        <begin position="39"/>
        <end position="48"/>
    </location>
</feature>